<evidence type="ECO:0000313" key="4">
    <source>
        <dbReference type="Proteomes" id="UP000652430"/>
    </source>
</evidence>
<accession>A0ABQ3L8D6</accession>
<evidence type="ECO:0000256" key="2">
    <source>
        <dbReference type="SAM" id="SignalP"/>
    </source>
</evidence>
<feature type="chain" id="PRO_5045280669" description="RcnB family protein" evidence="2">
    <location>
        <begin position="23"/>
        <end position="294"/>
    </location>
</feature>
<dbReference type="Pfam" id="PF11776">
    <property type="entry name" value="RcnB"/>
    <property type="match status" value="1"/>
</dbReference>
<comment type="caution">
    <text evidence="3">The sequence shown here is derived from an EMBL/GenBank/DDBJ whole genome shotgun (WGS) entry which is preliminary data.</text>
</comment>
<feature type="signal peptide" evidence="2">
    <location>
        <begin position="1"/>
        <end position="22"/>
    </location>
</feature>
<evidence type="ECO:0000256" key="1">
    <source>
        <dbReference type="SAM" id="MobiDB-lite"/>
    </source>
</evidence>
<evidence type="ECO:0008006" key="5">
    <source>
        <dbReference type="Google" id="ProtNLM"/>
    </source>
</evidence>
<dbReference type="Proteomes" id="UP000652430">
    <property type="component" value="Unassembled WGS sequence"/>
</dbReference>
<keyword evidence="2" id="KW-0732">Signal</keyword>
<keyword evidence="4" id="KW-1185">Reference proteome</keyword>
<dbReference type="InterPro" id="IPR024572">
    <property type="entry name" value="RcnB"/>
</dbReference>
<organism evidence="3 4">
    <name type="scientific">Sphingomonas glacialis</name>
    <dbReference type="NCBI Taxonomy" id="658225"/>
    <lineage>
        <taxon>Bacteria</taxon>
        <taxon>Pseudomonadati</taxon>
        <taxon>Pseudomonadota</taxon>
        <taxon>Alphaproteobacteria</taxon>
        <taxon>Sphingomonadales</taxon>
        <taxon>Sphingomonadaceae</taxon>
        <taxon>Sphingomonas</taxon>
    </lineage>
</organism>
<sequence length="294" mass="31895">MRPLILATLTLATAFGAGQADAQRVRGGAVPGAPYPMPNGAMPAPPAPMQIQPQPQQQMQRPPMNAPHPSYNGTRPVNRPDRQRWGGGTGGHWQGGTNAPGGWNAYRQPSRGYRLPRYWSSPNFFIGDFAGYGLSAPPAGYGWYRYYDDAVLLDQRGRVYDSVNGLDWDGGYDDSGYGAGGYDQAGGYGRAYPPQRYPAPLPPIVQNGNVTTYSTSSGYGGGYATSYGGGYAYPGATTTVVTIQSAPIVTTTTTEYVETVRERHVYRAAPRKRYYRPVRRKPVCRPVEQPVLGS</sequence>
<dbReference type="Gene3D" id="3.10.450.160">
    <property type="entry name" value="inner membrane protein cigr"/>
    <property type="match status" value="1"/>
</dbReference>
<proteinExistence type="predicted"/>
<dbReference type="EMBL" id="BNAQ01000001">
    <property type="protein sequence ID" value="GHH07725.1"/>
    <property type="molecule type" value="Genomic_DNA"/>
</dbReference>
<name>A0ABQ3L8D6_9SPHN</name>
<evidence type="ECO:0000313" key="3">
    <source>
        <dbReference type="EMBL" id="GHH07725.1"/>
    </source>
</evidence>
<feature type="region of interest" description="Disordered" evidence="1">
    <location>
        <begin position="50"/>
        <end position="104"/>
    </location>
</feature>
<protein>
    <recommendedName>
        <fullName evidence="5">RcnB family protein</fullName>
    </recommendedName>
</protein>
<gene>
    <name evidence="3" type="ORF">GCM10008023_02100</name>
</gene>
<reference evidence="4" key="1">
    <citation type="journal article" date="2019" name="Int. J. Syst. Evol. Microbiol.">
        <title>The Global Catalogue of Microorganisms (GCM) 10K type strain sequencing project: providing services to taxonomists for standard genome sequencing and annotation.</title>
        <authorList>
            <consortium name="The Broad Institute Genomics Platform"/>
            <consortium name="The Broad Institute Genome Sequencing Center for Infectious Disease"/>
            <person name="Wu L."/>
            <person name="Ma J."/>
        </authorList>
    </citation>
    <scope>NUCLEOTIDE SEQUENCE [LARGE SCALE GENOMIC DNA]</scope>
    <source>
        <strain evidence="4">CGMCC 1.8957</strain>
    </source>
</reference>
<feature type="compositionally biased region" description="Gly residues" evidence="1">
    <location>
        <begin position="85"/>
        <end position="94"/>
    </location>
</feature>
<feature type="compositionally biased region" description="Low complexity" evidence="1">
    <location>
        <begin position="50"/>
        <end position="63"/>
    </location>
</feature>